<dbReference type="EMBL" id="CAJNRG010011451">
    <property type="protein sequence ID" value="CAF2132675.1"/>
    <property type="molecule type" value="Genomic_DNA"/>
</dbReference>
<proteinExistence type="predicted"/>
<sequence length="138" mass="15872">MLLFTISINTRRINKFKCRGVGHRPLNLTLAPINVTFDRLHSILYRNSSSKLIYRFRRKYFNKTFNSSYLHIFLTKNIFTSIVRKLGPNIKLQFDVEIGSCTGNSAIIMGNVLKSEYPGSLILCIDTWLGGAHLLIKY</sequence>
<dbReference type="EMBL" id="CAJNOV010011129">
    <property type="protein sequence ID" value="CAF1439096.1"/>
    <property type="molecule type" value="Genomic_DNA"/>
</dbReference>
<dbReference type="EMBL" id="CAJOBG010003598">
    <property type="protein sequence ID" value="CAF4071455.1"/>
    <property type="molecule type" value="Genomic_DNA"/>
</dbReference>
<dbReference type="Proteomes" id="UP000663866">
    <property type="component" value="Unassembled WGS sequence"/>
</dbReference>
<evidence type="ECO:0000313" key="4">
    <source>
        <dbReference type="EMBL" id="CAF2109432.1"/>
    </source>
</evidence>
<dbReference type="Proteomes" id="UP000681967">
    <property type="component" value="Unassembled WGS sequence"/>
</dbReference>
<reference evidence="1" key="1">
    <citation type="submission" date="2021-02" db="EMBL/GenBank/DDBJ databases">
        <authorList>
            <person name="Nowell W R."/>
        </authorList>
    </citation>
    <scope>NUCLEOTIDE SEQUENCE</scope>
</reference>
<dbReference type="AlphaFoldDB" id="A0A815NL58"/>
<evidence type="ECO:0000313" key="9">
    <source>
        <dbReference type="EMBL" id="CAF4306686.1"/>
    </source>
</evidence>
<dbReference type="EMBL" id="CAJOBF010001893">
    <property type="protein sequence ID" value="CAF3993107.1"/>
    <property type="molecule type" value="Genomic_DNA"/>
</dbReference>
<keyword evidence="12" id="KW-1185">Reference proteome</keyword>
<accession>A0A815NL58</accession>
<dbReference type="EMBL" id="CAJOBI010072524">
    <property type="protein sequence ID" value="CAF4464478.1"/>
    <property type="molecule type" value="Genomic_DNA"/>
</dbReference>
<dbReference type="Proteomes" id="UP000681720">
    <property type="component" value="Unassembled WGS sequence"/>
</dbReference>
<evidence type="ECO:0000313" key="2">
    <source>
        <dbReference type="EMBL" id="CAF1625151.1"/>
    </source>
</evidence>
<evidence type="ECO:0000313" key="5">
    <source>
        <dbReference type="EMBL" id="CAF2132675.1"/>
    </source>
</evidence>
<comment type="caution">
    <text evidence="1">The sequence shown here is derived from an EMBL/GenBank/DDBJ whole genome shotgun (WGS) entry which is preliminary data.</text>
</comment>
<protein>
    <submittedName>
        <fullName evidence="1">Uncharacterized protein</fullName>
    </submittedName>
</protein>
<evidence type="ECO:0000313" key="3">
    <source>
        <dbReference type="EMBL" id="CAF2092403.1"/>
    </source>
</evidence>
<gene>
    <name evidence="9" type="ORF">BYL167_LOCUS27717</name>
    <name evidence="1" type="ORF">CJN711_LOCUS23992</name>
    <name evidence="6" type="ORF">GIL414_LOCUS5369</name>
    <name evidence="2" type="ORF">KQP761_LOCUS25218</name>
    <name evidence="4" type="ORF">MBJ925_LOCUS23912</name>
    <name evidence="8" type="ORF">OVN521_LOCUS19220</name>
    <name evidence="10" type="ORF">SMN809_LOCUS33295</name>
    <name evidence="7" type="ORF">UXM345_LOCUS15722</name>
    <name evidence="3" type="ORF">WKI299_LOCUS18466</name>
    <name evidence="5" type="ORF">XDN619_LOCUS25043</name>
</gene>
<dbReference type="Proteomes" id="UP000663824">
    <property type="component" value="Unassembled WGS sequence"/>
</dbReference>
<dbReference type="EMBL" id="CAJOBH010036818">
    <property type="protein sequence ID" value="CAF4306686.1"/>
    <property type="molecule type" value="Genomic_DNA"/>
</dbReference>
<evidence type="ECO:0000313" key="10">
    <source>
        <dbReference type="EMBL" id="CAF4464478.1"/>
    </source>
</evidence>
<evidence type="ECO:0000313" key="1">
    <source>
        <dbReference type="EMBL" id="CAF1439096.1"/>
    </source>
</evidence>
<dbReference type="OrthoDB" id="186626at2759"/>
<organism evidence="1 11">
    <name type="scientific">Rotaria magnacalcarata</name>
    <dbReference type="NCBI Taxonomy" id="392030"/>
    <lineage>
        <taxon>Eukaryota</taxon>
        <taxon>Metazoa</taxon>
        <taxon>Spiralia</taxon>
        <taxon>Gnathifera</taxon>
        <taxon>Rotifera</taxon>
        <taxon>Eurotatoria</taxon>
        <taxon>Bdelloidea</taxon>
        <taxon>Philodinida</taxon>
        <taxon>Philodinidae</taxon>
        <taxon>Rotaria</taxon>
    </lineage>
</organism>
<dbReference type="Proteomes" id="UP000676336">
    <property type="component" value="Unassembled WGS sequence"/>
</dbReference>
<dbReference type="Proteomes" id="UP000663855">
    <property type="component" value="Unassembled WGS sequence"/>
</dbReference>
<dbReference type="Proteomes" id="UP000663842">
    <property type="component" value="Unassembled WGS sequence"/>
</dbReference>
<dbReference type="Proteomes" id="UP000663834">
    <property type="component" value="Unassembled WGS sequence"/>
</dbReference>
<evidence type="ECO:0000313" key="12">
    <source>
        <dbReference type="Proteomes" id="UP000663866"/>
    </source>
</evidence>
<dbReference type="Proteomes" id="UP000663856">
    <property type="component" value="Unassembled WGS sequence"/>
</dbReference>
<dbReference type="EMBL" id="CAJNOW010013860">
    <property type="protein sequence ID" value="CAF1625151.1"/>
    <property type="molecule type" value="Genomic_DNA"/>
</dbReference>
<dbReference type="EMBL" id="CAJNRE010012331">
    <property type="protein sequence ID" value="CAF2109432.1"/>
    <property type="molecule type" value="Genomic_DNA"/>
</dbReference>
<evidence type="ECO:0000313" key="6">
    <source>
        <dbReference type="EMBL" id="CAF3877519.1"/>
    </source>
</evidence>
<evidence type="ECO:0000313" key="8">
    <source>
        <dbReference type="EMBL" id="CAF4071455.1"/>
    </source>
</evidence>
<evidence type="ECO:0000313" key="11">
    <source>
        <dbReference type="Proteomes" id="UP000663855"/>
    </source>
</evidence>
<dbReference type="EMBL" id="CAJOBJ010001405">
    <property type="protein sequence ID" value="CAF3877519.1"/>
    <property type="molecule type" value="Genomic_DNA"/>
</dbReference>
<name>A0A815NL58_9BILA</name>
<dbReference type="Proteomes" id="UP000663887">
    <property type="component" value="Unassembled WGS sequence"/>
</dbReference>
<dbReference type="EMBL" id="CAJNRF010007526">
    <property type="protein sequence ID" value="CAF2092403.1"/>
    <property type="molecule type" value="Genomic_DNA"/>
</dbReference>
<evidence type="ECO:0000313" key="7">
    <source>
        <dbReference type="EMBL" id="CAF3993107.1"/>
    </source>
</evidence>